<evidence type="ECO:0000313" key="2">
    <source>
        <dbReference type="Proteomes" id="UP000887116"/>
    </source>
</evidence>
<gene>
    <name evidence="1" type="ORF">TNCT_318061</name>
</gene>
<comment type="caution">
    <text evidence="1">The sequence shown here is derived from an EMBL/GenBank/DDBJ whole genome shotgun (WGS) entry which is preliminary data.</text>
</comment>
<dbReference type="EMBL" id="BMAO01017631">
    <property type="protein sequence ID" value="GFR17249.1"/>
    <property type="molecule type" value="Genomic_DNA"/>
</dbReference>
<name>A0A8X6H5Y9_TRICU</name>
<evidence type="ECO:0000313" key="1">
    <source>
        <dbReference type="EMBL" id="GFR17249.1"/>
    </source>
</evidence>
<accession>A0A8X6H5Y9</accession>
<dbReference type="Proteomes" id="UP000887116">
    <property type="component" value="Unassembled WGS sequence"/>
</dbReference>
<protein>
    <submittedName>
        <fullName evidence="1">Uncharacterized protein</fullName>
    </submittedName>
</protein>
<dbReference type="AlphaFoldDB" id="A0A8X6H5Y9"/>
<organism evidence="1 2">
    <name type="scientific">Trichonephila clavata</name>
    <name type="common">Joro spider</name>
    <name type="synonym">Nephila clavata</name>
    <dbReference type="NCBI Taxonomy" id="2740835"/>
    <lineage>
        <taxon>Eukaryota</taxon>
        <taxon>Metazoa</taxon>
        <taxon>Ecdysozoa</taxon>
        <taxon>Arthropoda</taxon>
        <taxon>Chelicerata</taxon>
        <taxon>Arachnida</taxon>
        <taxon>Araneae</taxon>
        <taxon>Araneomorphae</taxon>
        <taxon>Entelegynae</taxon>
        <taxon>Araneoidea</taxon>
        <taxon>Nephilidae</taxon>
        <taxon>Trichonephila</taxon>
    </lineage>
</organism>
<keyword evidence="2" id="KW-1185">Reference proteome</keyword>
<reference evidence="1" key="1">
    <citation type="submission" date="2020-07" db="EMBL/GenBank/DDBJ databases">
        <title>Multicomponent nature underlies the extraordinary mechanical properties of spider dragline silk.</title>
        <authorList>
            <person name="Kono N."/>
            <person name="Nakamura H."/>
            <person name="Mori M."/>
            <person name="Yoshida Y."/>
            <person name="Ohtoshi R."/>
            <person name="Malay A.D."/>
            <person name="Moran D.A.P."/>
            <person name="Tomita M."/>
            <person name="Numata K."/>
            <person name="Arakawa K."/>
        </authorList>
    </citation>
    <scope>NUCLEOTIDE SEQUENCE</scope>
</reference>
<sequence length="81" mass="8880">MRGLLKCNLTMIVAGSPNAPECDLRVSISATGLIPIALALNFSITHCFCNPVLPIFTTKVICVRRHRELNQNTDSLKSIQV</sequence>
<proteinExistence type="predicted"/>